<sequence>MTNYTPETIESATWGLSKEVAIACTEAALQAVPFGGLVFKALVAGAEGAIAFRNEQQARDMMRMLNERLDILEQHNLTSRSSLANNSVYQQVAQDRLLNLTALDTNDDLSISANMIAVCSLITGADPKDKYVLRALTVLTGTDFRILTELKRHRIRQAEQIDALPIVAKNDPNHKDYNAIEKEIALKFYDAVYEITGIKSFTHIVRKLHDVGLTEPLAGVSLFEEGDDNLAPPKMTEVGEYFLDLYNRTVNAGS</sequence>
<dbReference type="Proteomes" id="UP000075320">
    <property type="component" value="Unassembled WGS sequence"/>
</dbReference>
<dbReference type="AlphaFoldDB" id="A0A150WR52"/>
<reference evidence="1 2" key="1">
    <citation type="submission" date="2016-03" db="EMBL/GenBank/DDBJ databases">
        <authorList>
            <person name="Ploux O."/>
        </authorList>
    </citation>
    <scope>NUCLEOTIDE SEQUENCE [LARGE SCALE GENOMIC DNA]</scope>
    <source>
        <strain evidence="1 2">R0</strain>
    </source>
</reference>
<protein>
    <submittedName>
        <fullName evidence="1">Uncharacterized protein</fullName>
    </submittedName>
</protein>
<gene>
    <name evidence="1" type="ORF">AZI86_07135</name>
</gene>
<dbReference type="RefSeq" id="WP_061834382.1">
    <property type="nucleotide sequence ID" value="NZ_LUKE01000001.1"/>
</dbReference>
<evidence type="ECO:0000313" key="2">
    <source>
        <dbReference type="Proteomes" id="UP000075320"/>
    </source>
</evidence>
<evidence type="ECO:0000313" key="1">
    <source>
        <dbReference type="EMBL" id="KYG66804.1"/>
    </source>
</evidence>
<keyword evidence="2" id="KW-1185">Reference proteome</keyword>
<comment type="caution">
    <text evidence="1">The sequence shown here is derived from an EMBL/GenBank/DDBJ whole genome shotgun (WGS) entry which is preliminary data.</text>
</comment>
<organism evidence="1 2">
    <name type="scientific">Bdellovibrio bacteriovorus</name>
    <dbReference type="NCBI Taxonomy" id="959"/>
    <lineage>
        <taxon>Bacteria</taxon>
        <taxon>Pseudomonadati</taxon>
        <taxon>Bdellovibrionota</taxon>
        <taxon>Bdellovibrionia</taxon>
        <taxon>Bdellovibrionales</taxon>
        <taxon>Pseudobdellovibrionaceae</taxon>
        <taxon>Bdellovibrio</taxon>
    </lineage>
</organism>
<dbReference type="EMBL" id="LUKE01000001">
    <property type="protein sequence ID" value="KYG66804.1"/>
    <property type="molecule type" value="Genomic_DNA"/>
</dbReference>
<accession>A0A150WR52</accession>
<proteinExistence type="predicted"/>
<name>A0A150WR52_BDEBC</name>